<gene>
    <name evidence="1" type="ORF">POPTR_003G203700</name>
</gene>
<dbReference type="InParanoid" id="A0A3N7EQH1"/>
<evidence type="ECO:0000313" key="1">
    <source>
        <dbReference type="EMBL" id="RQO88656.1"/>
    </source>
</evidence>
<evidence type="ECO:0000313" key="2">
    <source>
        <dbReference type="Proteomes" id="UP000006729"/>
    </source>
</evidence>
<reference evidence="1 2" key="1">
    <citation type="journal article" date="2006" name="Science">
        <title>The genome of black cottonwood, Populus trichocarpa (Torr. &amp; Gray).</title>
        <authorList>
            <person name="Tuskan G.A."/>
            <person name="Difazio S."/>
            <person name="Jansson S."/>
            <person name="Bohlmann J."/>
            <person name="Grigoriev I."/>
            <person name="Hellsten U."/>
            <person name="Putnam N."/>
            <person name="Ralph S."/>
            <person name="Rombauts S."/>
            <person name="Salamov A."/>
            <person name="Schein J."/>
            <person name="Sterck L."/>
            <person name="Aerts A."/>
            <person name="Bhalerao R.R."/>
            <person name="Bhalerao R.P."/>
            <person name="Blaudez D."/>
            <person name="Boerjan W."/>
            <person name="Brun A."/>
            <person name="Brunner A."/>
            <person name="Busov V."/>
            <person name="Campbell M."/>
            <person name="Carlson J."/>
            <person name="Chalot M."/>
            <person name="Chapman J."/>
            <person name="Chen G.L."/>
            <person name="Cooper D."/>
            <person name="Coutinho P.M."/>
            <person name="Couturier J."/>
            <person name="Covert S."/>
            <person name="Cronk Q."/>
            <person name="Cunningham R."/>
            <person name="Davis J."/>
            <person name="Degroeve S."/>
            <person name="Dejardin A."/>
            <person name="Depamphilis C."/>
            <person name="Detter J."/>
            <person name="Dirks B."/>
            <person name="Dubchak I."/>
            <person name="Duplessis S."/>
            <person name="Ehlting J."/>
            <person name="Ellis B."/>
            <person name="Gendler K."/>
            <person name="Goodstein D."/>
            <person name="Gribskov M."/>
            <person name="Grimwood J."/>
            <person name="Groover A."/>
            <person name="Gunter L."/>
            <person name="Hamberger B."/>
            <person name="Heinze B."/>
            <person name="Helariutta Y."/>
            <person name="Henrissat B."/>
            <person name="Holligan D."/>
            <person name="Holt R."/>
            <person name="Huang W."/>
            <person name="Islam-Faridi N."/>
            <person name="Jones S."/>
            <person name="Jones-Rhoades M."/>
            <person name="Jorgensen R."/>
            <person name="Joshi C."/>
            <person name="Kangasjarvi J."/>
            <person name="Karlsson J."/>
            <person name="Kelleher C."/>
            <person name="Kirkpatrick R."/>
            <person name="Kirst M."/>
            <person name="Kohler A."/>
            <person name="Kalluri U."/>
            <person name="Larimer F."/>
            <person name="Leebens-Mack J."/>
            <person name="Leple J.C."/>
            <person name="Locascio P."/>
            <person name="Lou Y."/>
            <person name="Lucas S."/>
            <person name="Martin F."/>
            <person name="Montanini B."/>
            <person name="Napoli C."/>
            <person name="Nelson D.R."/>
            <person name="Nelson C."/>
            <person name="Nieminen K."/>
            <person name="Nilsson O."/>
            <person name="Pereda V."/>
            <person name="Peter G."/>
            <person name="Philippe R."/>
            <person name="Pilate G."/>
            <person name="Poliakov A."/>
            <person name="Razumovskaya J."/>
            <person name="Richardson P."/>
            <person name="Rinaldi C."/>
            <person name="Ritland K."/>
            <person name="Rouze P."/>
            <person name="Ryaboy D."/>
            <person name="Schmutz J."/>
            <person name="Schrader J."/>
            <person name="Segerman B."/>
            <person name="Shin H."/>
            <person name="Siddiqui A."/>
            <person name="Sterky F."/>
            <person name="Terry A."/>
            <person name="Tsai C.J."/>
            <person name="Uberbacher E."/>
            <person name="Unneberg P."/>
            <person name="Vahala J."/>
            <person name="Wall K."/>
            <person name="Wessler S."/>
            <person name="Yang G."/>
            <person name="Yin T."/>
            <person name="Douglas C."/>
            <person name="Marra M."/>
            <person name="Sandberg G."/>
            <person name="Van de Peer Y."/>
            <person name="Rokhsar D."/>
        </authorList>
    </citation>
    <scope>NUCLEOTIDE SEQUENCE [LARGE SCALE GENOMIC DNA]</scope>
    <source>
        <strain evidence="2">cv. Nisqually</strain>
    </source>
</reference>
<protein>
    <submittedName>
        <fullName evidence="1">Uncharacterized protein</fullName>
    </submittedName>
</protein>
<keyword evidence="2" id="KW-1185">Reference proteome</keyword>
<dbReference type="Proteomes" id="UP000006729">
    <property type="component" value="Chromosome 3"/>
</dbReference>
<organism evidence="1 2">
    <name type="scientific">Populus trichocarpa</name>
    <name type="common">Western balsam poplar</name>
    <name type="synonym">Populus balsamifera subsp. trichocarpa</name>
    <dbReference type="NCBI Taxonomy" id="3694"/>
    <lineage>
        <taxon>Eukaryota</taxon>
        <taxon>Viridiplantae</taxon>
        <taxon>Streptophyta</taxon>
        <taxon>Embryophyta</taxon>
        <taxon>Tracheophyta</taxon>
        <taxon>Spermatophyta</taxon>
        <taxon>Magnoliopsida</taxon>
        <taxon>eudicotyledons</taxon>
        <taxon>Gunneridae</taxon>
        <taxon>Pentapetalae</taxon>
        <taxon>rosids</taxon>
        <taxon>fabids</taxon>
        <taxon>Malpighiales</taxon>
        <taxon>Salicaceae</taxon>
        <taxon>Saliceae</taxon>
        <taxon>Populus</taxon>
    </lineage>
</organism>
<sequence length="75" mass="8818">MIFFENLNPKFIEHRGRPNQNIVLKNFSSKDIFYQDNKDWHLLSSLTRTEQEQPTTPSYTDHSTGFIAHIQHGAE</sequence>
<name>A0A3N7EQH1_POPTR</name>
<proteinExistence type="predicted"/>
<dbReference type="AlphaFoldDB" id="A0A3N7EQH1"/>
<accession>A0A3N7EQH1</accession>
<dbReference type="EMBL" id="CM009292">
    <property type="protein sequence ID" value="RQO88656.1"/>
    <property type="molecule type" value="Genomic_DNA"/>
</dbReference>